<evidence type="ECO:0000313" key="1">
    <source>
        <dbReference type="EMBL" id="SYX83974.1"/>
    </source>
</evidence>
<organism evidence="1 2">
    <name type="scientific">Paenibacillus alvei</name>
    <name type="common">Bacillus alvei</name>
    <dbReference type="NCBI Taxonomy" id="44250"/>
    <lineage>
        <taxon>Bacteria</taxon>
        <taxon>Bacillati</taxon>
        <taxon>Bacillota</taxon>
        <taxon>Bacilli</taxon>
        <taxon>Bacillales</taxon>
        <taxon>Paenibacillaceae</taxon>
        <taxon>Paenibacillus</taxon>
    </lineage>
</organism>
<dbReference type="Proteomes" id="UP000304148">
    <property type="component" value="Chromosome"/>
</dbReference>
<dbReference type="EMBL" id="LS992241">
    <property type="protein sequence ID" value="SYX83974.1"/>
    <property type="molecule type" value="Genomic_DNA"/>
</dbReference>
<sequence length="280" mass="31856">MLTWNSDVWGKLTGPYSSAENLSELLQQLMRHYSQELFDEIFQEYLYHQNTIYTATYAAMPFLAQIACSTSDAEVRKELFVNCGIIEASRDGRNEEPFPEAWAELAEDVGKSVCTELYREYVEAIGKLKALTKEVFTYTAHNSVDETEKRFILIADAAYRGSYMLAEMLMTFSNGDEYVAVCPACENDVFIWPHVDKSIEIEILQAFEQDPVFHTDQESHVIVPVTSFADGEIRILAERAEAIGEQTLVRHLYYLAGETSCPSCREKISVWPSLLSTFSK</sequence>
<protein>
    <submittedName>
        <fullName evidence="1">Uncharacterized protein</fullName>
    </submittedName>
</protein>
<proteinExistence type="predicted"/>
<evidence type="ECO:0000313" key="2">
    <source>
        <dbReference type="Proteomes" id="UP000304148"/>
    </source>
</evidence>
<accession>A0A383RBS0</accession>
<dbReference type="RefSeq" id="WP_138185950.1">
    <property type="nucleotide sequence ID" value="NZ_LS992241.1"/>
</dbReference>
<name>A0A383RBS0_PAEAL</name>
<gene>
    <name evidence="1" type="ORF">PBLR_12396</name>
</gene>
<dbReference type="AlphaFoldDB" id="A0A383RBS0"/>
<reference evidence="2" key="1">
    <citation type="submission" date="2018-08" db="EMBL/GenBank/DDBJ databases">
        <authorList>
            <person name="Chevrot R."/>
        </authorList>
    </citation>
    <scope>NUCLEOTIDE SEQUENCE [LARGE SCALE GENOMIC DNA]</scope>
</reference>